<sequence length="91" mass="10228">MQLSSLTSSPLPSTSPLLHYLSNVFVFGLLLIILVSLDGVVYWYDDNNYNMNGLDRHDEFHSNETTNDWISVESRACSSACSRAVLFVLLL</sequence>
<name>A0ACC0YV12_9ROSI</name>
<comment type="caution">
    <text evidence="1">The sequence shown here is derived from an EMBL/GenBank/DDBJ whole genome shotgun (WGS) entry which is preliminary data.</text>
</comment>
<keyword evidence="2" id="KW-1185">Reference proteome</keyword>
<dbReference type="Proteomes" id="UP001163603">
    <property type="component" value="Chromosome 5"/>
</dbReference>
<organism evidence="1 2">
    <name type="scientific">Pistacia integerrima</name>
    <dbReference type="NCBI Taxonomy" id="434235"/>
    <lineage>
        <taxon>Eukaryota</taxon>
        <taxon>Viridiplantae</taxon>
        <taxon>Streptophyta</taxon>
        <taxon>Embryophyta</taxon>
        <taxon>Tracheophyta</taxon>
        <taxon>Spermatophyta</taxon>
        <taxon>Magnoliopsida</taxon>
        <taxon>eudicotyledons</taxon>
        <taxon>Gunneridae</taxon>
        <taxon>Pentapetalae</taxon>
        <taxon>rosids</taxon>
        <taxon>malvids</taxon>
        <taxon>Sapindales</taxon>
        <taxon>Anacardiaceae</taxon>
        <taxon>Pistacia</taxon>
    </lineage>
</organism>
<accession>A0ACC0YV12</accession>
<dbReference type="EMBL" id="CM047740">
    <property type="protein sequence ID" value="KAJ0041086.1"/>
    <property type="molecule type" value="Genomic_DNA"/>
</dbReference>
<evidence type="ECO:0000313" key="2">
    <source>
        <dbReference type="Proteomes" id="UP001163603"/>
    </source>
</evidence>
<proteinExistence type="predicted"/>
<protein>
    <submittedName>
        <fullName evidence="1">Uncharacterized protein</fullName>
    </submittedName>
</protein>
<gene>
    <name evidence="1" type="ORF">Pint_28326</name>
</gene>
<evidence type="ECO:0000313" key="1">
    <source>
        <dbReference type="EMBL" id="KAJ0041086.1"/>
    </source>
</evidence>
<reference evidence="2" key="1">
    <citation type="journal article" date="2023" name="G3 (Bethesda)">
        <title>Genome assembly and association tests identify interacting loci associated with vigor, precocity, and sex in interspecific pistachio rootstocks.</title>
        <authorList>
            <person name="Palmer W."/>
            <person name="Jacygrad E."/>
            <person name="Sagayaradj S."/>
            <person name="Cavanaugh K."/>
            <person name="Han R."/>
            <person name="Bertier L."/>
            <person name="Beede B."/>
            <person name="Kafkas S."/>
            <person name="Golino D."/>
            <person name="Preece J."/>
            <person name="Michelmore R."/>
        </authorList>
    </citation>
    <scope>NUCLEOTIDE SEQUENCE [LARGE SCALE GENOMIC DNA]</scope>
</reference>